<feature type="transmembrane region" description="Helical" evidence="2">
    <location>
        <begin position="82"/>
        <end position="103"/>
    </location>
</feature>
<keyword evidence="4" id="KW-1185">Reference proteome</keyword>
<dbReference type="RefSeq" id="XP_033525607.1">
    <property type="nucleotide sequence ID" value="XM_033667899.1"/>
</dbReference>
<dbReference type="AlphaFoldDB" id="A0A6A6AHD3"/>
<protein>
    <recommendedName>
        <fullName evidence="5">Tetraspanin Tsp3</fullName>
    </recommendedName>
</protein>
<organism evidence="3 4">
    <name type="scientific">Dothidotthia symphoricarpi CBS 119687</name>
    <dbReference type="NCBI Taxonomy" id="1392245"/>
    <lineage>
        <taxon>Eukaryota</taxon>
        <taxon>Fungi</taxon>
        <taxon>Dikarya</taxon>
        <taxon>Ascomycota</taxon>
        <taxon>Pezizomycotina</taxon>
        <taxon>Dothideomycetes</taxon>
        <taxon>Pleosporomycetidae</taxon>
        <taxon>Pleosporales</taxon>
        <taxon>Dothidotthiaceae</taxon>
        <taxon>Dothidotthia</taxon>
    </lineage>
</organism>
<dbReference type="OrthoDB" id="71600at2759"/>
<evidence type="ECO:0000313" key="3">
    <source>
        <dbReference type="EMBL" id="KAF2131220.1"/>
    </source>
</evidence>
<keyword evidence="2" id="KW-1133">Transmembrane helix</keyword>
<evidence type="ECO:0000313" key="4">
    <source>
        <dbReference type="Proteomes" id="UP000799771"/>
    </source>
</evidence>
<feature type="region of interest" description="Disordered" evidence="1">
    <location>
        <begin position="252"/>
        <end position="299"/>
    </location>
</feature>
<name>A0A6A6AHD3_9PLEO</name>
<reference evidence="3" key="1">
    <citation type="journal article" date="2020" name="Stud. Mycol.">
        <title>101 Dothideomycetes genomes: a test case for predicting lifestyles and emergence of pathogens.</title>
        <authorList>
            <person name="Haridas S."/>
            <person name="Albert R."/>
            <person name="Binder M."/>
            <person name="Bloem J."/>
            <person name="Labutti K."/>
            <person name="Salamov A."/>
            <person name="Andreopoulos B."/>
            <person name="Baker S."/>
            <person name="Barry K."/>
            <person name="Bills G."/>
            <person name="Bluhm B."/>
            <person name="Cannon C."/>
            <person name="Castanera R."/>
            <person name="Culley D."/>
            <person name="Daum C."/>
            <person name="Ezra D."/>
            <person name="Gonzalez J."/>
            <person name="Henrissat B."/>
            <person name="Kuo A."/>
            <person name="Liang C."/>
            <person name="Lipzen A."/>
            <person name="Lutzoni F."/>
            <person name="Magnuson J."/>
            <person name="Mondo S."/>
            <person name="Nolan M."/>
            <person name="Ohm R."/>
            <person name="Pangilinan J."/>
            <person name="Park H.-J."/>
            <person name="Ramirez L."/>
            <person name="Alfaro M."/>
            <person name="Sun H."/>
            <person name="Tritt A."/>
            <person name="Yoshinaga Y."/>
            <person name="Zwiers L.-H."/>
            <person name="Turgeon B."/>
            <person name="Goodwin S."/>
            <person name="Spatafora J."/>
            <person name="Crous P."/>
            <person name="Grigoriev I."/>
        </authorList>
    </citation>
    <scope>NUCLEOTIDE SEQUENCE</scope>
    <source>
        <strain evidence="3">CBS 119687</strain>
    </source>
</reference>
<keyword evidence="2" id="KW-0472">Membrane</keyword>
<accession>A0A6A6AHD3</accession>
<proteinExistence type="predicted"/>
<evidence type="ECO:0008006" key="5">
    <source>
        <dbReference type="Google" id="ProtNLM"/>
    </source>
</evidence>
<evidence type="ECO:0000256" key="1">
    <source>
        <dbReference type="SAM" id="MobiDB-lite"/>
    </source>
</evidence>
<sequence length="299" mass="33088">MTYTRKQAVTCISVLYLVIALGIAGYASSRANDTSVPISDTLTGLATALPIVAGILLEGGYDLTRWQERRQHQGRGETQRPPLVIIANTLIFIYSTVVVTLLGTHVAPPSELDCGLRRRWETLFKHKDSKAIKAIQDAFECCGLANSRDMAWPFPDKNHDARACEGAFGRTNSCLKPWKVEEQRVAGLLMGVVGMVFVWQFLIIAIPTQRESWLHSVVPDRISRVIADEEHGSGGSQRAIGYLPDFARYTDRVEEERDEDEQDTPNRAIEGGANQVNGALPGSAQRDQPPTAENEWART</sequence>
<gene>
    <name evidence="3" type="ORF">P153DRAFT_365811</name>
</gene>
<dbReference type="EMBL" id="ML977503">
    <property type="protein sequence ID" value="KAF2131220.1"/>
    <property type="molecule type" value="Genomic_DNA"/>
</dbReference>
<evidence type="ECO:0000256" key="2">
    <source>
        <dbReference type="SAM" id="Phobius"/>
    </source>
</evidence>
<feature type="transmembrane region" description="Helical" evidence="2">
    <location>
        <begin position="185"/>
        <end position="206"/>
    </location>
</feature>
<keyword evidence="2" id="KW-0812">Transmembrane</keyword>
<feature type="transmembrane region" description="Helical" evidence="2">
    <location>
        <begin position="7"/>
        <end position="29"/>
    </location>
</feature>
<feature type="transmembrane region" description="Helical" evidence="2">
    <location>
        <begin position="41"/>
        <end position="61"/>
    </location>
</feature>
<dbReference type="GeneID" id="54408331"/>
<dbReference type="Proteomes" id="UP000799771">
    <property type="component" value="Unassembled WGS sequence"/>
</dbReference>